<organism evidence="7">
    <name type="scientific">Evadne anonyx</name>
    <dbReference type="NCBI Taxonomy" id="141404"/>
    <lineage>
        <taxon>Eukaryota</taxon>
        <taxon>Metazoa</taxon>
        <taxon>Ecdysozoa</taxon>
        <taxon>Arthropoda</taxon>
        <taxon>Crustacea</taxon>
        <taxon>Branchiopoda</taxon>
        <taxon>Diplostraca</taxon>
        <taxon>Cladocera</taxon>
        <taxon>Onychopoda</taxon>
        <taxon>Podonidae</taxon>
        <taxon>Evadne</taxon>
    </lineage>
</organism>
<name>A0A9N6ZGE2_9CRUS</name>
<evidence type="ECO:0000259" key="6">
    <source>
        <dbReference type="SMART" id="SM01135"/>
    </source>
</evidence>
<dbReference type="GO" id="GO:0006357">
    <property type="term" value="P:regulation of transcription by RNA polymerase II"/>
    <property type="evidence" value="ECO:0007669"/>
    <property type="project" value="TreeGrafter"/>
</dbReference>
<dbReference type="GO" id="GO:0005654">
    <property type="term" value="C:nucleoplasm"/>
    <property type="evidence" value="ECO:0007669"/>
    <property type="project" value="TreeGrafter"/>
</dbReference>
<evidence type="ECO:0000256" key="4">
    <source>
        <dbReference type="SAM" id="Coils"/>
    </source>
</evidence>
<dbReference type="AlphaFoldDB" id="A0A9N6ZGE2"/>
<dbReference type="InterPro" id="IPR033471">
    <property type="entry name" value="DIRP"/>
</dbReference>
<reference evidence="7" key="1">
    <citation type="submission" date="2021-04" db="EMBL/GenBank/DDBJ databases">
        <authorList>
            <person name="Cornetti L."/>
        </authorList>
    </citation>
    <scope>NUCLEOTIDE SEQUENCE</scope>
</reference>
<evidence type="ECO:0000256" key="5">
    <source>
        <dbReference type="SAM" id="MobiDB-lite"/>
    </source>
</evidence>
<feature type="compositionally biased region" description="Low complexity" evidence="5">
    <location>
        <begin position="687"/>
        <end position="698"/>
    </location>
</feature>
<evidence type="ECO:0000256" key="3">
    <source>
        <dbReference type="ARBA" id="ARBA00023242"/>
    </source>
</evidence>
<proteinExistence type="inferred from homology"/>
<dbReference type="EMBL" id="OC985737">
    <property type="protein sequence ID" value="CAG4642392.1"/>
    <property type="molecule type" value="Genomic_DNA"/>
</dbReference>
<feature type="compositionally biased region" description="Polar residues" evidence="5">
    <location>
        <begin position="699"/>
        <end position="709"/>
    </location>
</feature>
<protein>
    <submittedName>
        <fullName evidence="7">EOG090X03EV</fullName>
    </submittedName>
</protein>
<dbReference type="GO" id="GO:0006351">
    <property type="term" value="P:DNA-templated transcription"/>
    <property type="evidence" value="ECO:0007669"/>
    <property type="project" value="InterPro"/>
</dbReference>
<dbReference type="PANTHER" id="PTHR21689:SF2">
    <property type="entry name" value="PROTEIN LIN-9 HOMOLOG"/>
    <property type="match status" value="1"/>
</dbReference>
<dbReference type="Pfam" id="PF06584">
    <property type="entry name" value="DIRP"/>
    <property type="match status" value="1"/>
</dbReference>
<feature type="compositionally biased region" description="Basic residues" evidence="5">
    <location>
        <begin position="165"/>
        <end position="174"/>
    </location>
</feature>
<gene>
    <name evidence="7" type="primary">EOG090X03EV</name>
</gene>
<feature type="domain" description="DIRP" evidence="6">
    <location>
        <begin position="240"/>
        <end position="346"/>
    </location>
</feature>
<dbReference type="SMART" id="SM01135">
    <property type="entry name" value="DIRP"/>
    <property type="match status" value="1"/>
</dbReference>
<keyword evidence="4" id="KW-0175">Coiled coil</keyword>
<feature type="compositionally biased region" description="Polar residues" evidence="5">
    <location>
        <begin position="134"/>
        <end position="143"/>
    </location>
</feature>
<feature type="region of interest" description="Disordered" evidence="5">
    <location>
        <begin position="687"/>
        <end position="709"/>
    </location>
</feature>
<dbReference type="PANTHER" id="PTHR21689">
    <property type="entry name" value="LIN-9"/>
    <property type="match status" value="1"/>
</dbReference>
<keyword evidence="3" id="KW-0539">Nucleus</keyword>
<dbReference type="GO" id="GO:0017053">
    <property type="term" value="C:transcription repressor complex"/>
    <property type="evidence" value="ECO:0007669"/>
    <property type="project" value="InterPro"/>
</dbReference>
<dbReference type="GO" id="GO:0051726">
    <property type="term" value="P:regulation of cell cycle"/>
    <property type="evidence" value="ECO:0007669"/>
    <property type="project" value="TreeGrafter"/>
</dbReference>
<feature type="region of interest" description="Disordered" evidence="5">
    <location>
        <begin position="97"/>
        <end position="188"/>
    </location>
</feature>
<evidence type="ECO:0000313" key="7">
    <source>
        <dbReference type="EMBL" id="CAG4642392.1"/>
    </source>
</evidence>
<dbReference type="InterPro" id="IPR010561">
    <property type="entry name" value="LIN-9/ALY1"/>
</dbReference>
<sequence>MADQLETESAEALLSFKNGGFKVKRELDFGDDLDQGNQMTLGPEMFGLKRITDMNVTPNKSNAITSTVALNRRGIPARIRKKNPLFYDDDTIVNQSINKSPRKNTKANVAGSGSNNSGQGPQSNLAKILKRGQTRSAPVSAANTPERRSGATSISPVKSASTVKSKMKKMKIKPSFKQLPEKQKTDPTTGRRARAAAAALASVAALAAEQEAEDLKKLGVRLRNLLKLPKAHKWVCYEWFYSNLDQALFEGENDFMLCLRESFPNLKLRQLTRSQWCTIRRLMGRPRRCSQAFFDEERGELAKKRQKIRLVQQRKVIDMTSLCRDLPDLIPMPLVIGTKVTARLRHPQDGLFVGQIDAVDTSNNTYRITFDRQGLGTHSVPDYEVLSNEAVDMISISSLAQRFRPRPAVLPSTVSMLPTTSTNQQTIAAPSAVFTPSFPLTSVAAAESAMKSSLPDSSNLVGDPVLGSSHSRFPAQDLERPFGSYPMHLLTPIVRLSKILNLKKEKICALRDMNTEVERRESIGEVVAPDFQRRYARTILDLEELNTELNNLLVKVRQQCQEIAPDSEHGLSPLAGPDSIRQVCYQEARELVETQTHSIIGSHPNVTSSSILSLVTGLTSLMLQIKCLAESERNAYELQALHDSLDDLRNSLDKTNLTSLRNHVQVHVQHIQSGLCHFNNLTAFNGPGANPPASSNSSTRSLTNENDSH</sequence>
<feature type="compositionally biased region" description="Low complexity" evidence="5">
    <location>
        <begin position="111"/>
        <end position="124"/>
    </location>
</feature>
<evidence type="ECO:0000256" key="2">
    <source>
        <dbReference type="ARBA" id="ARBA00006732"/>
    </source>
</evidence>
<dbReference type="GO" id="GO:0003677">
    <property type="term" value="F:DNA binding"/>
    <property type="evidence" value="ECO:0007669"/>
    <property type="project" value="TreeGrafter"/>
</dbReference>
<feature type="coiled-coil region" evidence="4">
    <location>
        <begin position="535"/>
        <end position="562"/>
    </location>
</feature>
<comment type="subcellular location">
    <subcellularLocation>
        <location evidence="1">Nucleus</location>
    </subcellularLocation>
</comment>
<dbReference type="InterPro" id="IPR045831">
    <property type="entry name" value="LIN9_C"/>
</dbReference>
<evidence type="ECO:0000256" key="1">
    <source>
        <dbReference type="ARBA" id="ARBA00004123"/>
    </source>
</evidence>
<accession>A0A9N6ZGE2</accession>
<dbReference type="Pfam" id="PF19438">
    <property type="entry name" value="LIN9_C"/>
    <property type="match status" value="1"/>
</dbReference>
<comment type="similarity">
    <text evidence="2">Belongs to the lin-9 family.</text>
</comment>